<comment type="similarity">
    <text evidence="1">Belongs to the FAH family.</text>
</comment>
<feature type="domain" description="Fumarylacetoacetase-like C-terminal" evidence="3">
    <location>
        <begin position="93"/>
        <end position="299"/>
    </location>
</feature>
<dbReference type="SUPFAM" id="SSF56529">
    <property type="entry name" value="FAH"/>
    <property type="match status" value="1"/>
</dbReference>
<accession>A0A4Q6XZX7</accession>
<dbReference type="InterPro" id="IPR018833">
    <property type="entry name" value="Rv2993c-like_N"/>
</dbReference>
<evidence type="ECO:0000256" key="1">
    <source>
        <dbReference type="ARBA" id="ARBA00010211"/>
    </source>
</evidence>
<keyword evidence="2" id="KW-0479">Metal-binding</keyword>
<name>A0A4Q6XZX7_9SPHN</name>
<evidence type="ECO:0000313" key="6">
    <source>
        <dbReference type="Proteomes" id="UP000292085"/>
    </source>
</evidence>
<dbReference type="PANTHER" id="PTHR42796">
    <property type="entry name" value="FUMARYLACETOACETATE HYDROLASE DOMAIN-CONTAINING PROTEIN 2A-RELATED"/>
    <property type="match status" value="1"/>
</dbReference>
<dbReference type="OrthoDB" id="5197601at2"/>
<dbReference type="PANTHER" id="PTHR42796:SF4">
    <property type="entry name" value="FUMARYLACETOACETATE HYDROLASE DOMAIN-CONTAINING PROTEIN 2A"/>
    <property type="match status" value="1"/>
</dbReference>
<sequence length="302" mass="32189">MVFKRKPTARFRERIAMRIVRFAKDGREGFGLVQGDDAIAVRWEADGFDAAAFLKALGEGASGLAAFAAELGKGSALRLDEVSLCTPVPLTGKILCLGANFGEHASEAHFEHSQHPAVFMRTRDSFVAPGESLLKPKLSNDFDFEGELAVVVGRGGRHIALDRALDHVAGYTICQEGSIRDYQLNAPQWTLGKNFYRSGSLGPAFVAAEGLPPGGKGLRLVTRLNGAVVQDASLSEMLIDVASAVSFISGVMLLEPGDVIAMGTCAGVGLFRKPPLFMKAGDICEIEIEGLGILRNDVVDEA</sequence>
<comment type="caution">
    <text evidence="5">The sequence shown here is derived from an EMBL/GenBank/DDBJ whole genome shotgun (WGS) entry which is preliminary data.</text>
</comment>
<dbReference type="Gene3D" id="3.90.850.10">
    <property type="entry name" value="Fumarylacetoacetase-like, C-terminal domain"/>
    <property type="match status" value="1"/>
</dbReference>
<reference evidence="5 6" key="1">
    <citation type="submission" date="2019-02" db="EMBL/GenBank/DDBJ databases">
        <authorList>
            <person name="Li Y."/>
        </authorList>
    </citation>
    <scope>NUCLEOTIDE SEQUENCE [LARGE SCALE GENOMIC DNA]</scope>
    <source>
        <strain evidence="5 6">3-7</strain>
    </source>
</reference>
<gene>
    <name evidence="5" type="ORF">EWE75_16205</name>
</gene>
<dbReference type="AlphaFoldDB" id="A0A4Q6XZX7"/>
<keyword evidence="6" id="KW-1185">Reference proteome</keyword>
<dbReference type="InterPro" id="IPR011234">
    <property type="entry name" value="Fumarylacetoacetase-like_C"/>
</dbReference>
<dbReference type="GO" id="GO:0046872">
    <property type="term" value="F:metal ion binding"/>
    <property type="evidence" value="ECO:0007669"/>
    <property type="project" value="UniProtKB-KW"/>
</dbReference>
<evidence type="ECO:0000256" key="2">
    <source>
        <dbReference type="ARBA" id="ARBA00022723"/>
    </source>
</evidence>
<evidence type="ECO:0000313" key="5">
    <source>
        <dbReference type="EMBL" id="RZF63452.1"/>
    </source>
</evidence>
<dbReference type="InterPro" id="IPR051121">
    <property type="entry name" value="FAH"/>
</dbReference>
<dbReference type="GO" id="GO:0003824">
    <property type="term" value="F:catalytic activity"/>
    <property type="evidence" value="ECO:0007669"/>
    <property type="project" value="InterPro"/>
</dbReference>
<dbReference type="Pfam" id="PF01557">
    <property type="entry name" value="FAA_hydrolase"/>
    <property type="match status" value="1"/>
</dbReference>
<dbReference type="EMBL" id="SGIS01000026">
    <property type="protein sequence ID" value="RZF63452.1"/>
    <property type="molecule type" value="Genomic_DNA"/>
</dbReference>
<organism evidence="5 6">
    <name type="scientific">Sphingomonas populi</name>
    <dbReference type="NCBI Taxonomy" id="2484750"/>
    <lineage>
        <taxon>Bacteria</taxon>
        <taxon>Pseudomonadati</taxon>
        <taxon>Pseudomonadota</taxon>
        <taxon>Alphaproteobacteria</taxon>
        <taxon>Sphingomonadales</taxon>
        <taxon>Sphingomonadaceae</taxon>
        <taxon>Sphingomonas</taxon>
    </lineage>
</organism>
<proteinExistence type="inferred from homology"/>
<protein>
    <submittedName>
        <fullName evidence="5">DUF2437 domain-containing protein</fullName>
    </submittedName>
</protein>
<evidence type="ECO:0000259" key="3">
    <source>
        <dbReference type="Pfam" id="PF01557"/>
    </source>
</evidence>
<evidence type="ECO:0000259" key="4">
    <source>
        <dbReference type="Pfam" id="PF10370"/>
    </source>
</evidence>
<dbReference type="Proteomes" id="UP000292085">
    <property type="component" value="Unassembled WGS sequence"/>
</dbReference>
<dbReference type="GO" id="GO:0044281">
    <property type="term" value="P:small molecule metabolic process"/>
    <property type="evidence" value="ECO:0007669"/>
    <property type="project" value="UniProtKB-ARBA"/>
</dbReference>
<dbReference type="Pfam" id="PF10370">
    <property type="entry name" value="Rv2993c-like_N"/>
    <property type="match status" value="1"/>
</dbReference>
<feature type="domain" description="Rv2993c-like N-terminal" evidence="4">
    <location>
        <begin position="17"/>
        <end position="46"/>
    </location>
</feature>
<dbReference type="InterPro" id="IPR036663">
    <property type="entry name" value="Fumarylacetoacetase_C_sf"/>
</dbReference>